<comment type="caution">
    <text evidence="4">The sequence shown here is derived from an EMBL/GenBank/DDBJ whole genome shotgun (WGS) entry which is preliminary data.</text>
</comment>
<name>A0A177FBH4_9EURO</name>
<dbReference type="GO" id="GO:0047820">
    <property type="term" value="F:D-glutamate cyclase activity"/>
    <property type="evidence" value="ECO:0007669"/>
    <property type="project" value="TreeGrafter"/>
</dbReference>
<dbReference type="PANTHER" id="PTHR32022">
    <property type="entry name" value="D-GLUTAMATE CYCLASE, MITOCHONDRIAL"/>
    <property type="match status" value="1"/>
</dbReference>
<feature type="compositionally biased region" description="Basic and acidic residues" evidence="3">
    <location>
        <begin position="93"/>
        <end position="104"/>
    </location>
</feature>
<dbReference type="Gene3D" id="3.30.2040.10">
    <property type="entry name" value="PSTPO5379-like domain"/>
    <property type="match status" value="1"/>
</dbReference>
<dbReference type="OrthoDB" id="10262538at2759"/>
<evidence type="ECO:0000313" key="4">
    <source>
        <dbReference type="EMBL" id="OAG41011.1"/>
    </source>
</evidence>
<dbReference type="RefSeq" id="XP_022512963.1">
    <property type="nucleotide sequence ID" value="XM_022654824.1"/>
</dbReference>
<keyword evidence="5" id="KW-1185">Reference proteome</keyword>
<evidence type="ECO:0000256" key="1">
    <source>
        <dbReference type="ARBA" id="ARBA00007896"/>
    </source>
</evidence>
<dbReference type="InterPro" id="IPR038021">
    <property type="entry name" value="Putative_hydro-lyase"/>
</dbReference>
<dbReference type="Pfam" id="PF07286">
    <property type="entry name" value="D-Glu_cyclase"/>
    <property type="match status" value="1"/>
</dbReference>
<gene>
    <name evidence="4" type="ORF">AYO21_04853</name>
</gene>
<dbReference type="GO" id="GO:0006536">
    <property type="term" value="P:glutamate metabolic process"/>
    <property type="evidence" value="ECO:0007669"/>
    <property type="project" value="TreeGrafter"/>
</dbReference>
<dbReference type="FunFam" id="3.30.2040.10:FF:000001">
    <property type="entry name" value="D-glutamate cyclase, mitochondrial"/>
    <property type="match status" value="1"/>
</dbReference>
<evidence type="ECO:0000313" key="5">
    <source>
        <dbReference type="Proteomes" id="UP000077002"/>
    </source>
</evidence>
<dbReference type="InterPro" id="IPR009906">
    <property type="entry name" value="D-Glu_cyclase"/>
</dbReference>
<sequence length="387" mass="42179">MSNQGKAALCGRHAQGKILTESVGVSVSNVEKEQRFTMCQVADHYGFDNIADIPRISITRAADVPVVIPSTLFTMAPIALDQAVDQPNLHKPTKTESSTRDTGESIRLAARTGAYDKQTSGAAPTYVQANLIALPSRFAADFRLLCKRNPVPCPLLAESKEVGRWDELKSWVPGVTGKEIAGDVDLRHDFPKYMVYEDGKLAQSHCRDVGSIWSEDHVGFLIGCSFSFEAALAAEGLIPSHMAHGRNVPMYRTTLPLCPAGVFSQSTYVVSMRPFRRRDIEKVRDITRSYVATHGEPIAWGWDAATRLGIKDISKPDFGDSPILPDGSVLVQGVGDEAEEFVPVFWGCGVTPQEAVRQAALDGPVIGHAPGHMIVLDIRDWDIVPST</sequence>
<accession>A0A177FBH4</accession>
<proteinExistence type="inferred from homology"/>
<protein>
    <recommendedName>
        <fullName evidence="6">DUF1445 domain-containing protein</fullName>
    </recommendedName>
</protein>
<dbReference type="EMBL" id="LVKK01000028">
    <property type="protein sequence ID" value="OAG41011.1"/>
    <property type="molecule type" value="Genomic_DNA"/>
</dbReference>
<dbReference type="Gene3D" id="3.40.1640.10">
    <property type="entry name" value="PSTPO5379-like"/>
    <property type="match status" value="1"/>
</dbReference>
<keyword evidence="2" id="KW-0456">Lyase</keyword>
<dbReference type="Proteomes" id="UP000077002">
    <property type="component" value="Unassembled WGS sequence"/>
</dbReference>
<organism evidence="4 5">
    <name type="scientific">Fonsecaea monophora</name>
    <dbReference type="NCBI Taxonomy" id="254056"/>
    <lineage>
        <taxon>Eukaryota</taxon>
        <taxon>Fungi</taxon>
        <taxon>Dikarya</taxon>
        <taxon>Ascomycota</taxon>
        <taxon>Pezizomycotina</taxon>
        <taxon>Eurotiomycetes</taxon>
        <taxon>Chaetothyriomycetidae</taxon>
        <taxon>Chaetothyriales</taxon>
        <taxon>Herpotrichiellaceae</taxon>
        <taxon>Fonsecaea</taxon>
    </lineage>
</organism>
<evidence type="ECO:0008006" key="6">
    <source>
        <dbReference type="Google" id="ProtNLM"/>
    </source>
</evidence>
<dbReference type="SUPFAM" id="SSF160920">
    <property type="entry name" value="PSTPO5379-like"/>
    <property type="match status" value="1"/>
</dbReference>
<comment type="similarity">
    <text evidence="1">Belongs to the D-glutamate cyclase family.</text>
</comment>
<evidence type="ECO:0000256" key="2">
    <source>
        <dbReference type="ARBA" id="ARBA00023239"/>
    </source>
</evidence>
<reference evidence="4 5" key="1">
    <citation type="submission" date="2016-03" db="EMBL/GenBank/DDBJ databases">
        <title>Draft genome sequence of the Fonsecaea monophora CBS 269.37.</title>
        <authorList>
            <person name="Bombassaro A."/>
            <person name="Vinicius W.A."/>
            <person name="De Hoog S."/>
            <person name="Sun J."/>
            <person name="Souza E.M."/>
            <person name="Raittz R.T."/>
            <person name="Costa F."/>
            <person name="Leao A.C."/>
            <person name="Tadra-Sfeir M.Z."/>
            <person name="Baura V."/>
            <person name="Balsanelli E."/>
            <person name="Pedrosa F.O."/>
            <person name="Moreno L.F."/>
            <person name="Steffens M.B."/>
            <person name="Xi L."/>
            <person name="Bocca A.L."/>
            <person name="Felipe M.S."/>
            <person name="Teixeira M."/>
            <person name="Telles Filho F.Q."/>
            <person name="Azevedo C.M."/>
            <person name="Gomes R."/>
            <person name="Vicente V.A."/>
        </authorList>
    </citation>
    <scope>NUCLEOTIDE SEQUENCE [LARGE SCALE GENOMIC DNA]</scope>
    <source>
        <strain evidence="4 5">CBS 269.37</strain>
    </source>
</reference>
<dbReference type="GeneID" id="34600021"/>
<evidence type="ECO:0000256" key="3">
    <source>
        <dbReference type="SAM" id="MobiDB-lite"/>
    </source>
</evidence>
<feature type="region of interest" description="Disordered" evidence="3">
    <location>
        <begin position="84"/>
        <end position="104"/>
    </location>
</feature>
<dbReference type="AlphaFoldDB" id="A0A177FBH4"/>
<dbReference type="PANTHER" id="PTHR32022:SF10">
    <property type="entry name" value="D-GLUTAMATE CYCLASE, MITOCHONDRIAL"/>
    <property type="match status" value="1"/>
</dbReference>